<dbReference type="EMBL" id="LNIX01000001">
    <property type="protein sequence ID" value="OXA64294.1"/>
    <property type="molecule type" value="Genomic_DNA"/>
</dbReference>
<dbReference type="Gene3D" id="2.60.40.770">
    <property type="match status" value="1"/>
</dbReference>
<gene>
    <name evidence="2" type="ORF">Fcan01_01988</name>
</gene>
<dbReference type="OrthoDB" id="8293118at2759"/>
<comment type="caution">
    <text evidence="2">The sequence shown here is derived from an EMBL/GenBank/DDBJ whole genome shotgun (WGS) entry which is preliminary data.</text>
</comment>
<dbReference type="InterPro" id="IPR014756">
    <property type="entry name" value="Ig_E-set"/>
</dbReference>
<protein>
    <submittedName>
        <fullName evidence="2">Uncharacterized protein</fullName>
    </submittedName>
</protein>
<keyword evidence="3" id="KW-1185">Reference proteome</keyword>
<dbReference type="SUPFAM" id="SSF81296">
    <property type="entry name" value="E set domains"/>
    <property type="match status" value="1"/>
</dbReference>
<name>A0A226F4E0_FOLCA</name>
<sequence length="158" mass="16880">MNKTAFVFVMFVAAASAISLSRKVDTLSEATGVVNFRRCGGLGTPLQLRISDCVGNCSFEPGKIYNCEADFMPSSAAPSLTLRVEICMTSGLCMQIINAELPGSSVQPGMIYTARYSLVPNDILSGQTVEFRGQIVHTNNQIVEICLAADVIILIPVG</sequence>
<organism evidence="2 3">
    <name type="scientific">Folsomia candida</name>
    <name type="common">Springtail</name>
    <dbReference type="NCBI Taxonomy" id="158441"/>
    <lineage>
        <taxon>Eukaryota</taxon>
        <taxon>Metazoa</taxon>
        <taxon>Ecdysozoa</taxon>
        <taxon>Arthropoda</taxon>
        <taxon>Hexapoda</taxon>
        <taxon>Collembola</taxon>
        <taxon>Entomobryomorpha</taxon>
        <taxon>Isotomoidea</taxon>
        <taxon>Isotomidae</taxon>
        <taxon>Proisotominae</taxon>
        <taxon>Folsomia</taxon>
    </lineage>
</organism>
<evidence type="ECO:0000313" key="3">
    <source>
        <dbReference type="Proteomes" id="UP000198287"/>
    </source>
</evidence>
<feature type="signal peptide" evidence="1">
    <location>
        <begin position="1"/>
        <end position="17"/>
    </location>
</feature>
<evidence type="ECO:0000313" key="2">
    <source>
        <dbReference type="EMBL" id="OXA64294.1"/>
    </source>
</evidence>
<feature type="chain" id="PRO_5012578798" evidence="1">
    <location>
        <begin position="18"/>
        <end position="158"/>
    </location>
</feature>
<reference evidence="2 3" key="1">
    <citation type="submission" date="2015-12" db="EMBL/GenBank/DDBJ databases">
        <title>The genome of Folsomia candida.</title>
        <authorList>
            <person name="Faddeeva A."/>
            <person name="Derks M.F."/>
            <person name="Anvar Y."/>
            <person name="Smit S."/>
            <person name="Van Straalen N."/>
            <person name="Roelofs D."/>
        </authorList>
    </citation>
    <scope>NUCLEOTIDE SEQUENCE [LARGE SCALE GENOMIC DNA]</scope>
    <source>
        <strain evidence="2 3">VU population</strain>
        <tissue evidence="2">Whole body</tissue>
    </source>
</reference>
<dbReference type="Proteomes" id="UP000198287">
    <property type="component" value="Unassembled WGS sequence"/>
</dbReference>
<proteinExistence type="predicted"/>
<dbReference type="AlphaFoldDB" id="A0A226F4E0"/>
<keyword evidence="1" id="KW-0732">Signal</keyword>
<evidence type="ECO:0000256" key="1">
    <source>
        <dbReference type="SAM" id="SignalP"/>
    </source>
</evidence>
<accession>A0A226F4E0</accession>